<name>A0A127ZEL8_9BASI</name>
<dbReference type="GO" id="GO:0019888">
    <property type="term" value="F:protein phosphatase regulator activity"/>
    <property type="evidence" value="ECO:0007669"/>
    <property type="project" value="InterPro"/>
</dbReference>
<evidence type="ECO:0000256" key="1">
    <source>
        <dbReference type="ARBA" id="ARBA00009207"/>
    </source>
</evidence>
<reference evidence="3" key="1">
    <citation type="submission" date="2014-06" db="EMBL/GenBank/DDBJ databases">
        <authorList>
            <person name="Ju J."/>
            <person name="Zhang J."/>
        </authorList>
    </citation>
    <scope>NUCLEOTIDE SEQUENCE</scope>
    <source>
        <strain evidence="3">SscI8</strain>
    </source>
</reference>
<dbReference type="GO" id="GO:0005634">
    <property type="term" value="C:nucleus"/>
    <property type="evidence" value="ECO:0007669"/>
    <property type="project" value="TreeGrafter"/>
</dbReference>
<dbReference type="PANTHER" id="PTHR16487:SF0">
    <property type="entry name" value="PROTEIN PHOSPHATASE 4 REGULATORY SUBUNIT 2-RELATED"/>
    <property type="match status" value="1"/>
</dbReference>
<comment type="similarity">
    <text evidence="1">Belongs to the PPP4R2 family.</text>
</comment>
<feature type="compositionally biased region" description="Low complexity" evidence="2">
    <location>
        <begin position="452"/>
        <end position="468"/>
    </location>
</feature>
<organism evidence="3">
    <name type="scientific">Sporisorium scitamineum</name>
    <dbReference type="NCBI Taxonomy" id="49012"/>
    <lineage>
        <taxon>Eukaryota</taxon>
        <taxon>Fungi</taxon>
        <taxon>Dikarya</taxon>
        <taxon>Basidiomycota</taxon>
        <taxon>Ustilaginomycotina</taxon>
        <taxon>Ustilaginomycetes</taxon>
        <taxon>Ustilaginales</taxon>
        <taxon>Ustilaginaceae</taxon>
        <taxon>Sporisorium</taxon>
    </lineage>
</organism>
<dbReference type="OrthoDB" id="341898at2759"/>
<protein>
    <submittedName>
        <fullName evidence="3">Uncharacterized protein</fullName>
    </submittedName>
</protein>
<feature type="region of interest" description="Disordered" evidence="2">
    <location>
        <begin position="133"/>
        <end position="189"/>
    </location>
</feature>
<feature type="compositionally biased region" description="Low complexity" evidence="2">
    <location>
        <begin position="43"/>
        <end position="64"/>
    </location>
</feature>
<accession>A0A127ZEL8</accession>
<feature type="compositionally biased region" description="Low complexity" evidence="2">
    <location>
        <begin position="178"/>
        <end position="189"/>
    </location>
</feature>
<evidence type="ECO:0000313" key="3">
    <source>
        <dbReference type="EMBL" id="CDU24067.1"/>
    </source>
</evidence>
<gene>
    <name evidence="3" type="ORF">SPSC_02696</name>
</gene>
<feature type="region of interest" description="Disordered" evidence="2">
    <location>
        <begin position="370"/>
        <end position="402"/>
    </location>
</feature>
<dbReference type="Pfam" id="PF09184">
    <property type="entry name" value="PPP4R2"/>
    <property type="match status" value="1"/>
</dbReference>
<dbReference type="GO" id="GO:0005737">
    <property type="term" value="C:cytoplasm"/>
    <property type="evidence" value="ECO:0007669"/>
    <property type="project" value="TreeGrafter"/>
</dbReference>
<dbReference type="PANTHER" id="PTHR16487">
    <property type="entry name" value="PPP4R2-RELATED PROTEIN"/>
    <property type="match status" value="1"/>
</dbReference>
<proteinExistence type="inferred from homology"/>
<feature type="region of interest" description="Disordered" evidence="2">
    <location>
        <begin position="32"/>
        <end position="66"/>
    </location>
</feature>
<feature type="compositionally biased region" description="Basic and acidic residues" evidence="2">
    <location>
        <begin position="473"/>
        <end position="487"/>
    </location>
</feature>
<feature type="compositionally biased region" description="Low complexity" evidence="2">
    <location>
        <begin position="415"/>
        <end position="428"/>
    </location>
</feature>
<feature type="region of interest" description="Disordered" evidence="2">
    <location>
        <begin position="415"/>
        <end position="501"/>
    </location>
</feature>
<dbReference type="AlphaFoldDB" id="A0A127ZEL8"/>
<dbReference type="InterPro" id="IPR015267">
    <property type="entry name" value="PPP4R2"/>
</dbReference>
<feature type="compositionally biased region" description="Basic and acidic residues" evidence="2">
    <location>
        <begin position="379"/>
        <end position="389"/>
    </location>
</feature>
<dbReference type="EMBL" id="LK056664">
    <property type="protein sequence ID" value="CDU24067.1"/>
    <property type="molecule type" value="Genomic_DNA"/>
</dbReference>
<sequence>MTMATPNDINPTFEWKPEYLVQLQHIADTDEFQPDDTAHPQLASTSSASGASASSHSSTLPAASQPSGAYDWQILKEAIKYRIRTCLEQEFGRERGLELHPAAALMPWMQPGADMEVTWHRANMGLLCSEAGGGEGEAMEVSGDDGEGATASASVEEGNTDVTESAEAGADHAQTNGTSEATATTTTAPSAATATAAAASSATSADELSQYAYRARLNDSNLIHPPFVHRADVQSFYPSKRPPPPPPSTSTTLPLLTPNQLTTHLHTLYTMLEDFDVQPPFTIQRLCELLVAPTAHYNSASKWIAALKRCLSVTATRDAFPISPVQRAAAAVVGGVGANGGMDQIPDLELGGADRTQSADVLPKEVVDVAPTVTAIGPEQKDERDKEEGGGGGMEEESPATTTVEANTVAAAVEADTSSTGANSASTSEPLGLPDGALDELGNPTHTVNPLTSTTSTTTSESAQTAQQVADDAETREQSGDQEDAHRSSKRRKSIASLHDE</sequence>
<feature type="region of interest" description="Disordered" evidence="2">
    <location>
        <begin position="235"/>
        <end position="254"/>
    </location>
</feature>
<evidence type="ECO:0000256" key="2">
    <source>
        <dbReference type="SAM" id="MobiDB-lite"/>
    </source>
</evidence>
<dbReference type="GO" id="GO:0030289">
    <property type="term" value="C:protein phosphatase 4 complex"/>
    <property type="evidence" value="ECO:0007669"/>
    <property type="project" value="InterPro"/>
</dbReference>